<dbReference type="SUPFAM" id="SSF88723">
    <property type="entry name" value="PIN domain-like"/>
    <property type="match status" value="1"/>
</dbReference>
<dbReference type="InterPro" id="IPR051619">
    <property type="entry name" value="TypeII_TA_RNase_PINc/VapC"/>
</dbReference>
<dbReference type="InterPro" id="IPR029060">
    <property type="entry name" value="PIN-like_dom_sf"/>
</dbReference>
<feature type="domain" description="PIN" evidence="2">
    <location>
        <begin position="5"/>
        <end position="122"/>
    </location>
</feature>
<dbReference type="AlphaFoldDB" id="A0A0F9E2L9"/>
<proteinExistence type="predicted"/>
<evidence type="ECO:0000259" key="2">
    <source>
        <dbReference type="Pfam" id="PF01850"/>
    </source>
</evidence>
<gene>
    <name evidence="3" type="ORF">LCGC14_2476720</name>
</gene>
<organism evidence="3">
    <name type="scientific">marine sediment metagenome</name>
    <dbReference type="NCBI Taxonomy" id="412755"/>
    <lineage>
        <taxon>unclassified sequences</taxon>
        <taxon>metagenomes</taxon>
        <taxon>ecological metagenomes</taxon>
    </lineage>
</organism>
<dbReference type="EMBL" id="LAZR01038915">
    <property type="protein sequence ID" value="KKL18318.1"/>
    <property type="molecule type" value="Genomic_DNA"/>
</dbReference>
<evidence type="ECO:0000313" key="3">
    <source>
        <dbReference type="EMBL" id="KKL18318.1"/>
    </source>
</evidence>
<dbReference type="Gene3D" id="3.40.50.1010">
    <property type="entry name" value="5'-nuclease"/>
    <property type="match status" value="1"/>
</dbReference>
<dbReference type="InterPro" id="IPR044153">
    <property type="entry name" value="PIN_Pae0151-like"/>
</dbReference>
<reference evidence="3" key="1">
    <citation type="journal article" date="2015" name="Nature">
        <title>Complex archaea that bridge the gap between prokaryotes and eukaryotes.</title>
        <authorList>
            <person name="Spang A."/>
            <person name="Saw J.H."/>
            <person name="Jorgensen S.L."/>
            <person name="Zaremba-Niedzwiedzka K."/>
            <person name="Martijn J."/>
            <person name="Lind A.E."/>
            <person name="van Eijk R."/>
            <person name="Schleper C."/>
            <person name="Guy L."/>
            <person name="Ettema T.J."/>
        </authorList>
    </citation>
    <scope>NUCLEOTIDE SEQUENCE</scope>
</reference>
<dbReference type="PANTHER" id="PTHR35901:SF1">
    <property type="entry name" value="EXONUCLEASE VAPC9"/>
    <property type="match status" value="1"/>
</dbReference>
<dbReference type="Pfam" id="PF01850">
    <property type="entry name" value="PIN"/>
    <property type="match status" value="1"/>
</dbReference>
<accession>A0A0F9E2L9</accession>
<evidence type="ECO:0000256" key="1">
    <source>
        <dbReference type="ARBA" id="ARBA00022842"/>
    </source>
</evidence>
<name>A0A0F9E2L9_9ZZZZ</name>
<sequence>MSVFIVDASVAAKWFIEEEYGKAALSVLDESNQLHAPDFLLLEMDSIICKWIRRGVVTTEEGSGLRDALRQYPIQHHLFVSFLDSAFAISNQMRQSVYDCLYVALAALLKGKMVTADKRLYKGIKNGQFKKHIVWIEDI</sequence>
<dbReference type="PANTHER" id="PTHR35901">
    <property type="entry name" value="RIBONUCLEASE VAPC3"/>
    <property type="match status" value="1"/>
</dbReference>
<protein>
    <recommendedName>
        <fullName evidence="2">PIN domain-containing protein</fullName>
    </recommendedName>
</protein>
<comment type="caution">
    <text evidence="3">The sequence shown here is derived from an EMBL/GenBank/DDBJ whole genome shotgun (WGS) entry which is preliminary data.</text>
</comment>
<dbReference type="CDD" id="cd09873">
    <property type="entry name" value="PIN_Pae0151-like"/>
    <property type="match status" value="1"/>
</dbReference>
<keyword evidence="1" id="KW-0460">Magnesium</keyword>
<dbReference type="InterPro" id="IPR002716">
    <property type="entry name" value="PIN_dom"/>
</dbReference>